<gene>
    <name evidence="1" type="ORF">HCT48_06415</name>
</gene>
<reference evidence="1" key="1">
    <citation type="submission" date="2020-03" db="EMBL/GenBank/DDBJ databases">
        <title>Spirochaetal bacteria isolated from arthropods constitute a novel genus Entomospira genus novum within the order Spirochaetales.</title>
        <authorList>
            <person name="Grana-Miraglia L."/>
            <person name="Sikutova S."/>
            <person name="Fingerle V."/>
            <person name="Sing A."/>
            <person name="Castillo-Ramirez S."/>
            <person name="Margos G."/>
            <person name="Rudolf I."/>
        </authorList>
    </citation>
    <scope>NUCLEOTIDE SEQUENCE</scope>
    <source>
        <strain evidence="1">BR149</strain>
    </source>
</reference>
<dbReference type="Proteomes" id="UP000778951">
    <property type="component" value="Unassembled WGS sequence"/>
</dbReference>
<sequence>MNLPIPSTVEQVQIRHYLNEEKIEFHRQPNGQWQEIHHQDLLIDQQFIQQLLAMLKQVSVISVKNEEIPNIDWEPHYTLMLYGDKQALTLDIYAPNASKNAHFMRIAGEDTLFLLDALLVQLIARPISSYYEILLPTLHINAIQELWLENRYGKTHITRKERPQFLSLYTFVSPYLEYNVDQSRLSENLLQLWAGRTPINVIYNYQPNVDRATRETMGLTHPQAEFKVRHQDGSIFSIAVGLPADEFHFYASEIGKEDVWLLPSDLAYQLLNIEPFTIASRAITLAPIEEVNAIEFSHLGDTHRWQRTQEGIFLLNQKEMADNVARKLFQEMLLLHYSAPKSAVKASSNQQQSYQIQWYFTNQSRKKVAFIGHTSQYHRVYIDEIATPFLIESKKLTQRWQEWQNISLA</sequence>
<evidence type="ECO:0008006" key="3">
    <source>
        <dbReference type="Google" id="ProtNLM"/>
    </source>
</evidence>
<evidence type="ECO:0000313" key="2">
    <source>
        <dbReference type="Proteomes" id="UP000778951"/>
    </source>
</evidence>
<name>A0A968GG26_9SPIO</name>
<keyword evidence="2" id="KW-1185">Reference proteome</keyword>
<organism evidence="1 2">
    <name type="scientific">Entomospira culicis</name>
    <dbReference type="NCBI Taxonomy" id="2719989"/>
    <lineage>
        <taxon>Bacteria</taxon>
        <taxon>Pseudomonadati</taxon>
        <taxon>Spirochaetota</taxon>
        <taxon>Spirochaetia</taxon>
        <taxon>Spirochaetales</taxon>
        <taxon>Spirochaetaceae</taxon>
        <taxon>Entomospira</taxon>
    </lineage>
</organism>
<accession>A0A968GG26</accession>
<evidence type="ECO:0000313" key="1">
    <source>
        <dbReference type="EMBL" id="NIZ69843.1"/>
    </source>
</evidence>
<dbReference type="EMBL" id="JAATLM010000001">
    <property type="protein sequence ID" value="NIZ69843.1"/>
    <property type="molecule type" value="Genomic_DNA"/>
</dbReference>
<proteinExistence type="predicted"/>
<dbReference type="AlphaFoldDB" id="A0A968GG26"/>
<protein>
    <recommendedName>
        <fullName evidence="3">DUF4340 domain-containing protein</fullName>
    </recommendedName>
</protein>
<dbReference type="RefSeq" id="WP_167695920.1">
    <property type="nucleotide sequence ID" value="NZ_JAATLL010000003.1"/>
</dbReference>
<comment type="caution">
    <text evidence="1">The sequence shown here is derived from an EMBL/GenBank/DDBJ whole genome shotgun (WGS) entry which is preliminary data.</text>
</comment>